<keyword evidence="3" id="KW-1185">Reference proteome</keyword>
<evidence type="ECO:0000313" key="3">
    <source>
        <dbReference type="Proteomes" id="UP000066480"/>
    </source>
</evidence>
<dbReference type="Proteomes" id="UP000066480">
    <property type="component" value="Chromosome"/>
</dbReference>
<dbReference type="AlphaFoldDB" id="A0A0K1JQM5"/>
<dbReference type="STRING" id="571913.VV02_16815"/>
<accession>A0A0K1JQM5</accession>
<dbReference type="EMBL" id="CP011112">
    <property type="protein sequence ID" value="AKU19024.1"/>
    <property type="molecule type" value="Genomic_DNA"/>
</dbReference>
<dbReference type="Gene3D" id="3.90.960.10">
    <property type="entry name" value="YbaK/aminoacyl-tRNA synthetase-associated domain"/>
    <property type="match status" value="1"/>
</dbReference>
<dbReference type="InterPro" id="IPR036754">
    <property type="entry name" value="YbaK/aa-tRNA-synt-asso_dom_sf"/>
</dbReference>
<proteinExistence type="predicted"/>
<gene>
    <name evidence="2" type="ORF">VV02_16815</name>
</gene>
<dbReference type="GO" id="GO:0002161">
    <property type="term" value="F:aminoacyl-tRNA deacylase activity"/>
    <property type="evidence" value="ECO:0007669"/>
    <property type="project" value="InterPro"/>
</dbReference>
<name>A0A0K1JQM5_9MICO</name>
<evidence type="ECO:0000313" key="2">
    <source>
        <dbReference type="EMBL" id="AKU19024.1"/>
    </source>
</evidence>
<protein>
    <recommendedName>
        <fullName evidence="1">YbaK/aminoacyl-tRNA synthetase-associated domain-containing protein</fullName>
    </recommendedName>
</protein>
<evidence type="ECO:0000259" key="1">
    <source>
        <dbReference type="Pfam" id="PF04073"/>
    </source>
</evidence>
<dbReference type="CDD" id="cd04333">
    <property type="entry name" value="ProX_deacylase"/>
    <property type="match status" value="1"/>
</dbReference>
<organism evidence="2 3">
    <name type="scientific">Luteipulveratus mongoliensis</name>
    <dbReference type="NCBI Taxonomy" id="571913"/>
    <lineage>
        <taxon>Bacteria</taxon>
        <taxon>Bacillati</taxon>
        <taxon>Actinomycetota</taxon>
        <taxon>Actinomycetes</taxon>
        <taxon>Micrococcales</taxon>
        <taxon>Dermacoccaceae</taxon>
        <taxon>Luteipulveratus</taxon>
    </lineage>
</organism>
<dbReference type="Pfam" id="PF04073">
    <property type="entry name" value="tRNA_edit"/>
    <property type="match status" value="1"/>
</dbReference>
<dbReference type="InterPro" id="IPR007214">
    <property type="entry name" value="YbaK/aa-tRNA-synth-assoc-dom"/>
</dbReference>
<sequence>MQEQGATGRMLAFDQPVRTAAAAAEALGVQVGQIASSLLFEAHHLDGTSRPLLVLTSGAHRVDLVKLSEVLDLDHVALLDAEAVRACTGFAIGGVAPVGHGTVLDTVVDVALSRYDEVWAAGGHPRTVFATTYEELLRITAGQAAEVA</sequence>
<reference evidence="2 3" key="1">
    <citation type="submission" date="2015-03" db="EMBL/GenBank/DDBJ databases">
        <title>Luteipulveratus halotolerans sp. nov., a novel actinobacterium (Dermacoccaceae) from Sarawak, Malaysia.</title>
        <authorList>
            <person name="Juboi H."/>
            <person name="Basik A."/>
            <person name="Shamsul S.S."/>
            <person name="Arnold P."/>
            <person name="Schmitt E.K."/>
            <person name="Sanglier J.-J."/>
            <person name="Yeo T."/>
        </authorList>
    </citation>
    <scope>NUCLEOTIDE SEQUENCE [LARGE SCALE GENOMIC DNA]</scope>
    <source>
        <strain evidence="2 3">MN07-A0370</strain>
    </source>
</reference>
<dbReference type="SUPFAM" id="SSF55826">
    <property type="entry name" value="YbaK/ProRS associated domain"/>
    <property type="match status" value="1"/>
</dbReference>
<dbReference type="PANTHER" id="PTHR30411:SF1">
    <property type="entry name" value="CYTOPLASMIC PROTEIN"/>
    <property type="match status" value="1"/>
</dbReference>
<dbReference type="PANTHER" id="PTHR30411">
    <property type="entry name" value="CYTOPLASMIC PROTEIN"/>
    <property type="match status" value="1"/>
</dbReference>
<feature type="domain" description="YbaK/aminoacyl-tRNA synthetase-associated" evidence="1">
    <location>
        <begin position="15"/>
        <end position="138"/>
    </location>
</feature>
<dbReference type="KEGG" id="lmoi:VV02_16815"/>